<dbReference type="EMBL" id="JAMFMA010000002">
    <property type="protein sequence ID" value="MCL6274454.1"/>
    <property type="molecule type" value="Genomic_DNA"/>
</dbReference>
<reference evidence="2 3" key="1">
    <citation type="submission" date="2022-05" db="EMBL/GenBank/DDBJ databases">
        <authorList>
            <person name="Park J.-S."/>
        </authorList>
    </citation>
    <scope>NUCLEOTIDE SEQUENCE [LARGE SCALE GENOMIC DNA]</scope>
    <source>
        <strain evidence="2 3">2012CJ35-5</strain>
    </source>
</reference>
<keyword evidence="1" id="KW-0732">Signal</keyword>
<proteinExistence type="predicted"/>
<accession>A0ABT0PST7</accession>
<dbReference type="InterPro" id="IPR045444">
    <property type="entry name" value="DUF6503"/>
</dbReference>
<evidence type="ECO:0000313" key="2">
    <source>
        <dbReference type="EMBL" id="MCL6274454.1"/>
    </source>
</evidence>
<sequence length="236" mass="27548">MRYFILLLLVLCSKPVLSQELTATEVLDKSIEFHDPNGQWKQFNGSFEIIMETPNSSDRLSTIELNIPKEQFILAVSKDDTNYAYSFDKQNCTITLNGSSEISDKDKEELRLNCDRGLMMRNYYTYLYGLPMKMKDPGAHLDPKVDKKTFKGKEYLVLKITYDENVGKDVWYFYFDPATYAMEVYQFYHDEQKGDGEYILLEGLEGIHGVKMPKTRAWYYNKDDKYLGTDVLKASR</sequence>
<comment type="caution">
    <text evidence="2">The sequence shown here is derived from an EMBL/GenBank/DDBJ whole genome shotgun (WGS) entry which is preliminary data.</text>
</comment>
<dbReference type="RefSeq" id="WP_249657633.1">
    <property type="nucleotide sequence ID" value="NZ_JAMFMA010000002.1"/>
</dbReference>
<gene>
    <name evidence="2" type="ORF">M3P19_10555</name>
</gene>
<name>A0ABT0PST7_9FLAO</name>
<evidence type="ECO:0000256" key="1">
    <source>
        <dbReference type="SAM" id="SignalP"/>
    </source>
</evidence>
<evidence type="ECO:0000313" key="3">
    <source>
        <dbReference type="Proteomes" id="UP001203607"/>
    </source>
</evidence>
<dbReference type="Proteomes" id="UP001203607">
    <property type="component" value="Unassembled WGS sequence"/>
</dbReference>
<keyword evidence="3" id="KW-1185">Reference proteome</keyword>
<dbReference type="Pfam" id="PF20113">
    <property type="entry name" value="DUF6503"/>
    <property type="match status" value="1"/>
</dbReference>
<organism evidence="2 3">
    <name type="scientific">Flagellimonas spongiicola</name>
    <dbReference type="NCBI Taxonomy" id="2942208"/>
    <lineage>
        <taxon>Bacteria</taxon>
        <taxon>Pseudomonadati</taxon>
        <taxon>Bacteroidota</taxon>
        <taxon>Flavobacteriia</taxon>
        <taxon>Flavobacteriales</taxon>
        <taxon>Flavobacteriaceae</taxon>
        <taxon>Flagellimonas</taxon>
    </lineage>
</organism>
<protein>
    <submittedName>
        <fullName evidence="2">DUF6503 family protein</fullName>
    </submittedName>
</protein>
<feature type="signal peptide" evidence="1">
    <location>
        <begin position="1"/>
        <end position="18"/>
    </location>
</feature>
<feature type="chain" id="PRO_5045132040" evidence="1">
    <location>
        <begin position="19"/>
        <end position="236"/>
    </location>
</feature>